<comment type="similarity">
    <text evidence="6">Belongs to the MTSS family.</text>
</comment>
<accession>A0AAQ4PFF1</accession>
<reference evidence="9 10" key="1">
    <citation type="journal article" date="2021" name="G3 (Bethesda)">
        <title>Improved contiguity of the threespine stickleback genome using long-read sequencing.</title>
        <authorList>
            <person name="Nath S."/>
            <person name="Shaw D.E."/>
            <person name="White M.A."/>
        </authorList>
    </citation>
    <scope>NUCLEOTIDE SEQUENCE [LARGE SCALE GENOMIC DNA]</scope>
    <source>
        <strain evidence="9 10">Lake Benthic</strain>
    </source>
</reference>
<dbReference type="RefSeq" id="XP_040018313.1">
    <property type="nucleotide sequence ID" value="XM_040162379.1"/>
</dbReference>
<evidence type="ECO:0000313" key="10">
    <source>
        <dbReference type="Proteomes" id="UP000007635"/>
    </source>
</evidence>
<evidence type="ECO:0000259" key="8">
    <source>
        <dbReference type="PROSITE" id="PS51338"/>
    </source>
</evidence>
<dbReference type="GeneTree" id="ENSGT00950000183156"/>
<feature type="compositionally biased region" description="Polar residues" evidence="7">
    <location>
        <begin position="535"/>
        <end position="553"/>
    </location>
</feature>
<feature type="compositionally biased region" description="Polar residues" evidence="7">
    <location>
        <begin position="422"/>
        <end position="457"/>
    </location>
</feature>
<dbReference type="GO" id="GO:0005543">
    <property type="term" value="F:phospholipid binding"/>
    <property type="evidence" value="ECO:0007669"/>
    <property type="project" value="TreeGrafter"/>
</dbReference>
<dbReference type="AlphaFoldDB" id="A0AAQ4PFF1"/>
<sequence length="718" mass="77438">MESVEKECGALGGLFQAIVSDMKSSYPVWEDFSAKATKLHSQLRTTILAAVAFLDAFQKVADMATNSRGATRDVGSALTRMCMRHRSIETKLRHFTNALMEGLVTPLQDRIEEWKKTANQLDKDHAKEYKRSRQEIKRKSLDTIKLQKKARKGRGNLRPQLDSAMQDVSDLYLLMEETEKQAVRRALLEERGRYCTFINLLQPVVNLEIAMLGEITHLQPIVDDLTVLTEDPHKLPPASEQVVRDLKGSDYSWSYQTPPSSPSSNGSRKSSMCSILQMPSAGAHRLSSVSSHDSGFVSQDANPQSKPPSPMPSDIASQKSTSSASSEASETCQSISECNSPTADWAKSCEPSLATTLQRRRESADKMTEPDAPPSPLGYSGTQPEEPHRGRTVPGTIAAKHGEPLSPAASTLAMVLTRGLSMEQQKSSRDSLQYSSGYSTQTNTPSCSEDTIPSQGSDYECYSLNGDADGEGQADFDKSSTIPRHSNIAQSYRRMIQTKRPASTAGLPAGKALQCAPNGAARSGAGAVASGTATIRRTPSSKTGVRRTPSTSGPIPIRPPIVPVKTPTVPPDSPGRAGPSQHRAGSEEFLHGDDPIGSDYTRATPKRMSLPDAGWGCGGADRSVYGRQAPGVAPGVAPRGSEEDPLLAANRHSLVEKIGELAASAHALGEGHFPFHSQLPGDPSPATEEDTDMLVTIRRGVRLRKAVTDDRSAPMFLR</sequence>
<keyword evidence="5" id="KW-0009">Actin-binding</keyword>
<evidence type="ECO:0000256" key="4">
    <source>
        <dbReference type="ARBA" id="ARBA00023054"/>
    </source>
</evidence>
<dbReference type="InterPro" id="IPR027267">
    <property type="entry name" value="AH/BAR_dom_sf"/>
</dbReference>
<dbReference type="GO" id="GO:0005737">
    <property type="term" value="C:cytoplasm"/>
    <property type="evidence" value="ECO:0007669"/>
    <property type="project" value="UniProtKB-SubCell"/>
</dbReference>
<dbReference type="Ensembl" id="ENSGACT00000036491.1">
    <property type="protein sequence ID" value="ENSGACP00000037629.1"/>
    <property type="gene ID" value="ENSGACG00000037024.1"/>
</dbReference>
<keyword evidence="10" id="KW-1185">Reference proteome</keyword>
<feature type="domain" description="IMD" evidence="8">
    <location>
        <begin position="1"/>
        <end position="249"/>
    </location>
</feature>
<reference evidence="9" key="3">
    <citation type="submission" date="2025-09" db="UniProtKB">
        <authorList>
            <consortium name="Ensembl"/>
        </authorList>
    </citation>
    <scope>IDENTIFICATION</scope>
</reference>
<dbReference type="Gene3D" id="1.20.1270.60">
    <property type="entry name" value="Arfaptin homology (AH) domain/BAR domain"/>
    <property type="match status" value="1"/>
</dbReference>
<dbReference type="GeneID" id="120808969"/>
<evidence type="ECO:0000256" key="6">
    <source>
        <dbReference type="ARBA" id="ARBA00061293"/>
    </source>
</evidence>
<dbReference type="GO" id="GO:0030031">
    <property type="term" value="P:cell projection assembly"/>
    <property type="evidence" value="ECO:0007669"/>
    <property type="project" value="TreeGrafter"/>
</dbReference>
<evidence type="ECO:0000256" key="7">
    <source>
        <dbReference type="SAM" id="MobiDB-lite"/>
    </source>
</evidence>
<dbReference type="InterPro" id="IPR030127">
    <property type="entry name" value="MTSS1/MTSS2"/>
</dbReference>
<feature type="region of interest" description="Disordered" evidence="7">
    <location>
        <begin position="524"/>
        <end position="596"/>
    </location>
</feature>
<feature type="compositionally biased region" description="Low complexity" evidence="7">
    <location>
        <begin position="287"/>
        <end position="298"/>
    </location>
</feature>
<dbReference type="PANTHER" id="PTHR15708:SF8">
    <property type="entry name" value="PROTEIN MTSS 2"/>
    <property type="match status" value="1"/>
</dbReference>
<protein>
    <submittedName>
        <fullName evidence="9">MTSS I-BAR domain containing 2a</fullName>
    </submittedName>
</protein>
<dbReference type="GO" id="GO:0003779">
    <property type="term" value="F:actin binding"/>
    <property type="evidence" value="ECO:0007669"/>
    <property type="project" value="UniProtKB-KW"/>
</dbReference>
<comment type="subcellular location">
    <subcellularLocation>
        <location evidence="1">Cytoplasm</location>
    </subcellularLocation>
</comment>
<dbReference type="CDD" id="cd07643">
    <property type="entry name" value="I-BAR_IMD_MIM"/>
    <property type="match status" value="1"/>
</dbReference>
<name>A0AAQ4PFF1_GASAC</name>
<keyword evidence="4" id="KW-0175">Coiled coil</keyword>
<keyword evidence="3" id="KW-0597">Phosphoprotein</keyword>
<evidence type="ECO:0000256" key="3">
    <source>
        <dbReference type="ARBA" id="ARBA00022553"/>
    </source>
</evidence>
<evidence type="ECO:0000256" key="2">
    <source>
        <dbReference type="ARBA" id="ARBA00022490"/>
    </source>
</evidence>
<dbReference type="Pfam" id="PF08397">
    <property type="entry name" value="IMD"/>
    <property type="match status" value="1"/>
</dbReference>
<dbReference type="InterPro" id="IPR013606">
    <property type="entry name" value="I-BAR_dom"/>
</dbReference>
<feature type="compositionally biased region" description="Low complexity" evidence="7">
    <location>
        <begin position="317"/>
        <end position="334"/>
    </location>
</feature>
<feature type="compositionally biased region" description="Low complexity" evidence="7">
    <location>
        <begin position="262"/>
        <end position="271"/>
    </location>
</feature>
<feature type="compositionally biased region" description="Pro residues" evidence="7">
    <location>
        <begin position="556"/>
        <end position="573"/>
    </location>
</feature>
<feature type="region of interest" description="Disordered" evidence="7">
    <location>
        <begin position="282"/>
        <end position="458"/>
    </location>
</feature>
<dbReference type="Proteomes" id="UP000007635">
    <property type="component" value="Chromosome XIX"/>
</dbReference>
<feature type="compositionally biased region" description="Basic and acidic residues" evidence="7">
    <location>
        <begin position="359"/>
        <end position="369"/>
    </location>
</feature>
<dbReference type="GO" id="GO:0009898">
    <property type="term" value="C:cytoplasmic side of plasma membrane"/>
    <property type="evidence" value="ECO:0007669"/>
    <property type="project" value="TreeGrafter"/>
</dbReference>
<dbReference type="SUPFAM" id="SSF103657">
    <property type="entry name" value="BAR/IMD domain-like"/>
    <property type="match status" value="1"/>
</dbReference>
<dbReference type="PROSITE" id="PS51338">
    <property type="entry name" value="IMD"/>
    <property type="match status" value="1"/>
</dbReference>
<keyword evidence="2" id="KW-0963">Cytoplasm</keyword>
<dbReference type="GO" id="GO:0007009">
    <property type="term" value="P:plasma membrane organization"/>
    <property type="evidence" value="ECO:0007669"/>
    <property type="project" value="InterPro"/>
</dbReference>
<feature type="compositionally biased region" description="Basic and acidic residues" evidence="7">
    <location>
        <begin position="584"/>
        <end position="594"/>
    </location>
</feature>
<evidence type="ECO:0000256" key="1">
    <source>
        <dbReference type="ARBA" id="ARBA00004496"/>
    </source>
</evidence>
<dbReference type="GO" id="GO:0015629">
    <property type="term" value="C:actin cytoskeleton"/>
    <property type="evidence" value="ECO:0007669"/>
    <property type="project" value="TreeGrafter"/>
</dbReference>
<evidence type="ECO:0000313" key="9">
    <source>
        <dbReference type="Ensembl" id="ENSGACP00000037629.1"/>
    </source>
</evidence>
<dbReference type="FunFam" id="1.20.1270.60:FF:000010">
    <property type="entry name" value="Metastasis suppressor 1, isoform CRA_e"/>
    <property type="match status" value="1"/>
</dbReference>
<organism evidence="9 10">
    <name type="scientific">Gasterosteus aculeatus aculeatus</name>
    <name type="common">three-spined stickleback</name>
    <dbReference type="NCBI Taxonomy" id="481459"/>
    <lineage>
        <taxon>Eukaryota</taxon>
        <taxon>Metazoa</taxon>
        <taxon>Chordata</taxon>
        <taxon>Craniata</taxon>
        <taxon>Vertebrata</taxon>
        <taxon>Euteleostomi</taxon>
        <taxon>Actinopterygii</taxon>
        <taxon>Neopterygii</taxon>
        <taxon>Teleostei</taxon>
        <taxon>Neoteleostei</taxon>
        <taxon>Acanthomorphata</taxon>
        <taxon>Eupercaria</taxon>
        <taxon>Perciformes</taxon>
        <taxon>Cottioidei</taxon>
        <taxon>Gasterosteales</taxon>
        <taxon>Gasterosteidae</taxon>
        <taxon>Gasterosteus</taxon>
    </lineage>
</organism>
<dbReference type="PANTHER" id="PTHR15708">
    <property type="entry name" value="ACTIN BUNDLING/MISSING IN METASTASIS-RELATED"/>
    <property type="match status" value="1"/>
</dbReference>
<feature type="region of interest" description="Disordered" evidence="7">
    <location>
        <begin position="253"/>
        <end position="272"/>
    </location>
</feature>
<feature type="compositionally biased region" description="Low complexity" evidence="7">
    <location>
        <begin position="524"/>
        <end position="534"/>
    </location>
</feature>
<reference evidence="9" key="2">
    <citation type="submission" date="2025-08" db="UniProtKB">
        <authorList>
            <consortium name="Ensembl"/>
        </authorList>
    </citation>
    <scope>IDENTIFICATION</scope>
</reference>
<evidence type="ECO:0000256" key="5">
    <source>
        <dbReference type="ARBA" id="ARBA00023203"/>
    </source>
</evidence>
<proteinExistence type="inferred from homology"/>